<dbReference type="Gene3D" id="3.30.559.10">
    <property type="entry name" value="Chloramphenicol acetyltransferase-like domain"/>
    <property type="match status" value="1"/>
</dbReference>
<comment type="similarity">
    <text evidence="1">Belongs to the carnitine/choline acetyltransferase family.</text>
</comment>
<reference evidence="6" key="1">
    <citation type="submission" date="2020-08" db="EMBL/GenBank/DDBJ databases">
        <title>Genome public.</title>
        <authorList>
            <person name="Liu C."/>
            <person name="Sun Q."/>
        </authorList>
    </citation>
    <scope>NUCLEOTIDE SEQUENCE</scope>
    <source>
        <strain evidence="6">NSJ-51</strain>
    </source>
</reference>
<dbReference type="SUPFAM" id="SSF52777">
    <property type="entry name" value="CoA-dependent acyltransferases"/>
    <property type="match status" value="2"/>
</dbReference>
<dbReference type="Proteomes" id="UP000661435">
    <property type="component" value="Unassembled WGS sequence"/>
</dbReference>
<gene>
    <name evidence="6" type="ORF">H8S57_04505</name>
</gene>
<dbReference type="InterPro" id="IPR023213">
    <property type="entry name" value="CAT-like_dom_sf"/>
</dbReference>
<keyword evidence="2" id="KW-0808">Transferase</keyword>
<name>A0A8J6JCY1_9FIRM</name>
<dbReference type="InterPro" id="IPR039551">
    <property type="entry name" value="Cho/carn_acyl_trans"/>
</dbReference>
<feature type="active site" description="Proton acceptor" evidence="4">
    <location>
        <position position="311"/>
    </location>
</feature>
<evidence type="ECO:0000259" key="5">
    <source>
        <dbReference type="Pfam" id="PF00755"/>
    </source>
</evidence>
<evidence type="ECO:0000313" key="6">
    <source>
        <dbReference type="EMBL" id="MBC5732987.1"/>
    </source>
</evidence>
<accession>A0A8J6JCY1</accession>
<keyword evidence="7" id="KW-1185">Reference proteome</keyword>
<dbReference type="InterPro" id="IPR042231">
    <property type="entry name" value="Cho/carn_acyl_trans_2"/>
</dbReference>
<sequence>MDCIKFNLSIKNNAGLPHYPNPGLRDTLERYLNWLEPLVTKEELAQAINEVDAFQALEQFPRLERKMDELAEGSDDSYIYNYWVKGHLGFRDPICPYTSVPILYDNPTLRNLSQAEKAAALLFATAETYRVFRQKGNGAYNIGPKTYSNDELFGALASINHIAHGQDVMYISDEISRHSLVLYKNHIYTVEVITPEGKPIPYGNLRYSVAAILNDATPGLEVNFNTVTSEPERDMAGDLLAGLLAIPGNAEEYEVIKKAIAVVNLDTCAPETVLQKLYTACGDPLWFNRFHGKGTQFNVAVNGAMSMIVDHTYCDGGIEVYLVKRVGEILGEMDLTAGTDQAAYRELQFHLDSFEDRLRQCFARFRSKMSAFDARVVSFPGLSRTVLREHGILSGDGFMHIAFQAAQQMTWNDIRNTYISVDCRKFFRGRTEVNRPVTHASKAFVAALLDDSVSKEERRRLMLAALDAHHERTRQAQAGMGVNRYLFAVREVCKDYAQELGFAEQPAFFRSKGFARICEDRLSCTSFGNDDMKGCYFPPVMPHGLGIFYHIDEEAYAIITMFLEDGDMLDRFDENLHTAIAKILES</sequence>
<keyword evidence="3" id="KW-0012">Acyltransferase</keyword>
<evidence type="ECO:0000256" key="1">
    <source>
        <dbReference type="ARBA" id="ARBA00005232"/>
    </source>
</evidence>
<organism evidence="6 7">
    <name type="scientific">Lawsonibacter hominis</name>
    <dbReference type="NCBI Taxonomy" id="2763053"/>
    <lineage>
        <taxon>Bacteria</taxon>
        <taxon>Bacillati</taxon>
        <taxon>Bacillota</taxon>
        <taxon>Clostridia</taxon>
        <taxon>Eubacteriales</taxon>
        <taxon>Oscillospiraceae</taxon>
        <taxon>Lawsonibacter</taxon>
    </lineage>
</organism>
<dbReference type="InterPro" id="IPR000542">
    <property type="entry name" value="Carn_acyl_trans"/>
</dbReference>
<dbReference type="GO" id="GO:0016746">
    <property type="term" value="F:acyltransferase activity"/>
    <property type="evidence" value="ECO:0007669"/>
    <property type="project" value="UniProtKB-KW"/>
</dbReference>
<dbReference type="RefSeq" id="WP_186906883.1">
    <property type="nucleotide sequence ID" value="NZ_JACOPP010000004.1"/>
</dbReference>
<dbReference type="Gene3D" id="3.30.559.70">
    <property type="entry name" value="Choline/Carnitine o-acyltransferase, domain 2"/>
    <property type="match status" value="1"/>
</dbReference>
<evidence type="ECO:0000256" key="2">
    <source>
        <dbReference type="ARBA" id="ARBA00022679"/>
    </source>
</evidence>
<dbReference type="PANTHER" id="PTHR22589">
    <property type="entry name" value="CARNITINE O-ACYLTRANSFERASE"/>
    <property type="match status" value="1"/>
</dbReference>
<evidence type="ECO:0000313" key="7">
    <source>
        <dbReference type="Proteomes" id="UP000661435"/>
    </source>
</evidence>
<evidence type="ECO:0000256" key="4">
    <source>
        <dbReference type="PIRSR" id="PIRSR600542-1"/>
    </source>
</evidence>
<evidence type="ECO:0000256" key="3">
    <source>
        <dbReference type="ARBA" id="ARBA00023315"/>
    </source>
</evidence>
<comment type="caution">
    <text evidence="6">The sequence shown here is derived from an EMBL/GenBank/DDBJ whole genome shotgun (WGS) entry which is preliminary data.</text>
</comment>
<feature type="domain" description="Choline/carnitine acyltransferase" evidence="5">
    <location>
        <begin position="20"/>
        <end position="577"/>
    </location>
</feature>
<dbReference type="Pfam" id="PF00755">
    <property type="entry name" value="Carn_acyltransf"/>
    <property type="match status" value="1"/>
</dbReference>
<dbReference type="EMBL" id="JACOPP010000004">
    <property type="protein sequence ID" value="MBC5732987.1"/>
    <property type="molecule type" value="Genomic_DNA"/>
</dbReference>
<protein>
    <submittedName>
        <fullName evidence="6">Choline/carnitine O-acyltransferase</fullName>
    </submittedName>
</protein>
<dbReference type="AlphaFoldDB" id="A0A8J6JCY1"/>
<proteinExistence type="inferred from homology"/>